<accession>A0ABQ0J9H1</accession>
<dbReference type="Gene3D" id="6.10.340.10">
    <property type="match status" value="1"/>
</dbReference>
<evidence type="ECO:0000256" key="1">
    <source>
        <dbReference type="SAM" id="Phobius"/>
    </source>
</evidence>
<keyword evidence="4" id="KW-1185">Reference proteome</keyword>
<feature type="domain" description="HAMP" evidence="2">
    <location>
        <begin position="23"/>
        <end position="57"/>
    </location>
</feature>
<dbReference type="Pfam" id="PF00672">
    <property type="entry name" value="HAMP"/>
    <property type="match status" value="1"/>
</dbReference>
<proteinExistence type="predicted"/>
<feature type="transmembrane region" description="Helical" evidence="1">
    <location>
        <begin position="6"/>
        <end position="26"/>
    </location>
</feature>
<evidence type="ECO:0000313" key="3">
    <source>
        <dbReference type="EMBL" id="GAL25422.1"/>
    </source>
</evidence>
<reference evidence="4" key="1">
    <citation type="submission" date="2014-09" db="EMBL/GenBank/DDBJ databases">
        <title>Vibrio variabilis JCM 19239. (C206) whole genome shotgun sequence.</title>
        <authorList>
            <person name="Sawabe T."/>
            <person name="Meirelles P."/>
            <person name="Nakanishi M."/>
            <person name="Sayaka M."/>
            <person name="Hattori M."/>
            <person name="Ohkuma M."/>
        </authorList>
    </citation>
    <scope>NUCLEOTIDE SEQUENCE [LARGE SCALE GENOMIC DNA]</scope>
    <source>
        <strain evidence="4">JCM 19239</strain>
    </source>
</reference>
<comment type="caution">
    <text evidence="3">The sequence shown here is derived from an EMBL/GenBank/DDBJ whole genome shotgun (WGS) entry which is preliminary data.</text>
</comment>
<evidence type="ECO:0000259" key="2">
    <source>
        <dbReference type="PROSITE" id="PS50885"/>
    </source>
</evidence>
<evidence type="ECO:0000313" key="4">
    <source>
        <dbReference type="Proteomes" id="UP000029223"/>
    </source>
</evidence>
<dbReference type="Proteomes" id="UP000029223">
    <property type="component" value="Unassembled WGS sequence"/>
</dbReference>
<protein>
    <submittedName>
        <fullName evidence="3">N-acetylglucosamine regulated methyl-accepting chemotaxis protein</fullName>
    </submittedName>
</protein>
<keyword evidence="1" id="KW-0812">Transmembrane</keyword>
<dbReference type="PROSITE" id="PS50885">
    <property type="entry name" value="HAMP"/>
    <property type="match status" value="1"/>
</dbReference>
<keyword evidence="1" id="KW-0472">Membrane</keyword>
<keyword evidence="1" id="KW-1133">Transmembrane helix</keyword>
<dbReference type="InterPro" id="IPR003660">
    <property type="entry name" value="HAMP_dom"/>
</dbReference>
<name>A0ABQ0J9H1_9VIBR</name>
<dbReference type="EMBL" id="BBMS01000009">
    <property type="protein sequence ID" value="GAL25422.1"/>
    <property type="molecule type" value="Genomic_DNA"/>
</dbReference>
<gene>
    <name evidence="3" type="ORF">JCM19239_6342</name>
</gene>
<organism evidence="3 4">
    <name type="scientific">Vibrio variabilis</name>
    <dbReference type="NCBI Taxonomy" id="990271"/>
    <lineage>
        <taxon>Bacteria</taxon>
        <taxon>Pseudomonadati</taxon>
        <taxon>Pseudomonadota</taxon>
        <taxon>Gammaproteobacteria</taxon>
        <taxon>Vibrionales</taxon>
        <taxon>Vibrionaceae</taxon>
        <taxon>Vibrio</taxon>
    </lineage>
</organism>
<sequence>MFEIIVGSGFVVVGLIIISVMSSRLVKPIREVVTRLEDIASGEGDLTQRLDVKSKDESDSLPSSLTPS</sequence>
<dbReference type="CDD" id="cd06225">
    <property type="entry name" value="HAMP"/>
    <property type="match status" value="1"/>
</dbReference>